<feature type="transmembrane region" description="Helical" evidence="7">
    <location>
        <begin position="351"/>
        <end position="370"/>
    </location>
</feature>
<evidence type="ECO:0000313" key="12">
    <source>
        <dbReference type="Proteomes" id="UP000707352"/>
    </source>
</evidence>
<dbReference type="InterPro" id="IPR045276">
    <property type="entry name" value="YbiO_bact"/>
</dbReference>
<dbReference type="EMBL" id="JAATJS010000002">
    <property type="protein sequence ID" value="NIX76400.1"/>
    <property type="molecule type" value="Genomic_DNA"/>
</dbReference>
<dbReference type="Gene3D" id="1.10.287.1260">
    <property type="match status" value="1"/>
</dbReference>
<evidence type="ECO:0000256" key="6">
    <source>
        <dbReference type="ARBA" id="ARBA00023136"/>
    </source>
</evidence>
<sequence>MKRFGSSVAVALAVFPTFGGKAMAQEDASALVAASEQIAEKVLAHAETLRRGLDLLPDALTRTVQWIVDDRPPLRAMLFLLLFVTATILAGYALENLARRFWRSRDPQKVGPGRAGSLLLSLLVPLPSLVFFAFRGSPIRSTALALAVGWSLVHIIGAFLKSLVKPQSVDIARKPLRRIQLCLGVLVFSYIGLGLMRIAGSEPEPRLALVTILWVVFMGLGFAALKAFRDALPLDWGLPHERGDLIVRYIRPHWYGVSLFMLALTGVAALVASINQSGFAFVRGAASVLLLGVVLVFLFLKPDIATDETHPWRQALRRCARLAVFAGYWIGLALIWGIDPLLLASDRVSQPVARALIDIGIACAVALMLWELIRTALDSYAAPAPTAGEHGEEPGHAKASTRIQTFLPLLRAAIAIFIAVVTAMVILASFGVNIGPMLAGAGVVGIAIGFGSQTLVKDVISGLFFLADDAFRLGEYIEIGNAKGNVEKMSIRSLRLRHPRGPLYTVPFGEIRQIVNHSRDYAIVKMEFTIAFDTDLVKAKKIVKQIAAELNNDPELMQHLLQPLKFQGVRRMEQYGLVVGVKYTAKPGEQFELRREVFHRIRDAFSREGIDFARPQVVVQMPPGVDNPEVVKAAVLSTLNGGPATPEQGNKA</sequence>
<feature type="transmembrane region" description="Helical" evidence="7">
    <location>
        <begin position="280"/>
        <end position="300"/>
    </location>
</feature>
<feature type="transmembrane region" description="Helical" evidence="7">
    <location>
        <begin position="320"/>
        <end position="339"/>
    </location>
</feature>
<protein>
    <submittedName>
        <fullName evidence="11">Mechanosensitive ion channel family protein</fullName>
    </submittedName>
</protein>
<dbReference type="PANTHER" id="PTHR30460:SF0">
    <property type="entry name" value="MODERATE CONDUCTANCE MECHANOSENSITIVE CHANNEL YBIO"/>
    <property type="match status" value="1"/>
</dbReference>
<feature type="transmembrane region" description="Helical" evidence="7">
    <location>
        <begin position="181"/>
        <end position="200"/>
    </location>
</feature>
<evidence type="ECO:0000256" key="1">
    <source>
        <dbReference type="ARBA" id="ARBA00004651"/>
    </source>
</evidence>
<comment type="similarity">
    <text evidence="2">Belongs to the MscS (TC 1.A.23) family.</text>
</comment>
<gene>
    <name evidence="11" type="ORF">HB375_07180</name>
</gene>
<keyword evidence="12" id="KW-1185">Reference proteome</keyword>
<keyword evidence="6 7" id="KW-0472">Membrane</keyword>
<dbReference type="Pfam" id="PF00924">
    <property type="entry name" value="MS_channel_2nd"/>
    <property type="match status" value="1"/>
</dbReference>
<feature type="transmembrane region" description="Helical" evidence="7">
    <location>
        <begin position="254"/>
        <end position="274"/>
    </location>
</feature>
<dbReference type="Gene3D" id="3.30.70.100">
    <property type="match status" value="1"/>
</dbReference>
<comment type="subcellular location">
    <subcellularLocation>
        <location evidence="1">Cell membrane</location>
        <topology evidence="1">Multi-pass membrane protein</topology>
    </subcellularLocation>
</comment>
<evidence type="ECO:0000256" key="7">
    <source>
        <dbReference type="SAM" id="Phobius"/>
    </source>
</evidence>
<name>A0ABX0VBP9_9HYPH</name>
<keyword evidence="4 7" id="KW-0812">Transmembrane</keyword>
<dbReference type="SUPFAM" id="SSF82861">
    <property type="entry name" value="Mechanosensitive channel protein MscS (YggB), transmembrane region"/>
    <property type="match status" value="1"/>
</dbReference>
<feature type="transmembrane region" description="Helical" evidence="7">
    <location>
        <begin position="140"/>
        <end position="160"/>
    </location>
</feature>
<keyword evidence="3" id="KW-1003">Cell membrane</keyword>
<dbReference type="InterPro" id="IPR023408">
    <property type="entry name" value="MscS_beta-dom_sf"/>
</dbReference>
<accession>A0ABX0VBP9</accession>
<feature type="domain" description="Mechanosensitive ion channel MscS" evidence="8">
    <location>
        <begin position="454"/>
        <end position="519"/>
    </location>
</feature>
<feature type="transmembrane region" description="Helical" evidence="7">
    <location>
        <begin position="409"/>
        <end position="431"/>
    </location>
</feature>
<dbReference type="SUPFAM" id="SSF50182">
    <property type="entry name" value="Sm-like ribonucleoproteins"/>
    <property type="match status" value="1"/>
</dbReference>
<dbReference type="Proteomes" id="UP000707352">
    <property type="component" value="Unassembled WGS sequence"/>
</dbReference>
<dbReference type="InterPro" id="IPR049142">
    <property type="entry name" value="MS_channel_1st"/>
</dbReference>
<evidence type="ECO:0000259" key="8">
    <source>
        <dbReference type="Pfam" id="PF00924"/>
    </source>
</evidence>
<proteinExistence type="inferred from homology"/>
<evidence type="ECO:0000313" key="11">
    <source>
        <dbReference type="EMBL" id="NIX76400.1"/>
    </source>
</evidence>
<keyword evidence="5 7" id="KW-1133">Transmembrane helix</keyword>
<evidence type="ECO:0000256" key="3">
    <source>
        <dbReference type="ARBA" id="ARBA00022475"/>
    </source>
</evidence>
<dbReference type="Gene3D" id="2.30.30.60">
    <property type="match status" value="1"/>
</dbReference>
<feature type="transmembrane region" description="Helical" evidence="7">
    <location>
        <begin position="76"/>
        <end position="94"/>
    </location>
</feature>
<evidence type="ECO:0000259" key="9">
    <source>
        <dbReference type="Pfam" id="PF21082"/>
    </source>
</evidence>
<dbReference type="InterPro" id="IPR010920">
    <property type="entry name" value="LSM_dom_sf"/>
</dbReference>
<dbReference type="InterPro" id="IPR006685">
    <property type="entry name" value="MscS_channel_2nd"/>
</dbReference>
<evidence type="ECO:0000256" key="5">
    <source>
        <dbReference type="ARBA" id="ARBA00022989"/>
    </source>
</evidence>
<organism evidence="11 12">
    <name type="scientific">Microvirga terricola</name>
    <dbReference type="NCBI Taxonomy" id="2719797"/>
    <lineage>
        <taxon>Bacteria</taxon>
        <taxon>Pseudomonadati</taxon>
        <taxon>Pseudomonadota</taxon>
        <taxon>Alphaproteobacteria</taxon>
        <taxon>Hyphomicrobiales</taxon>
        <taxon>Methylobacteriaceae</taxon>
        <taxon>Microvirga</taxon>
    </lineage>
</organism>
<evidence type="ECO:0000256" key="2">
    <source>
        <dbReference type="ARBA" id="ARBA00008017"/>
    </source>
</evidence>
<feature type="domain" description="Mechanosensitive ion channel MscS C-terminal" evidence="9">
    <location>
        <begin position="524"/>
        <end position="612"/>
    </location>
</feature>
<feature type="domain" description="Mechanosensitive ion channel transmembrane helices 2/3" evidence="10">
    <location>
        <begin position="414"/>
        <end position="453"/>
    </location>
</feature>
<feature type="transmembrane region" description="Helical" evidence="7">
    <location>
        <begin position="437"/>
        <end position="456"/>
    </location>
</feature>
<dbReference type="RefSeq" id="WP_167672281.1">
    <property type="nucleotide sequence ID" value="NZ_JAATJS010000002.1"/>
</dbReference>
<reference evidence="11 12" key="1">
    <citation type="submission" date="2020-03" db="EMBL/GenBank/DDBJ databases">
        <title>The genome sequence of Microvirga sp. c23x22.</title>
        <authorList>
            <person name="Zhang X."/>
        </authorList>
    </citation>
    <scope>NUCLEOTIDE SEQUENCE [LARGE SCALE GENOMIC DNA]</scope>
    <source>
        <strain evidence="12">c23x22</strain>
    </source>
</reference>
<dbReference type="SUPFAM" id="SSF82689">
    <property type="entry name" value="Mechanosensitive channel protein MscS (YggB), C-terminal domain"/>
    <property type="match status" value="1"/>
</dbReference>
<dbReference type="Pfam" id="PF21088">
    <property type="entry name" value="MS_channel_1st"/>
    <property type="match status" value="1"/>
</dbReference>
<feature type="transmembrane region" description="Helical" evidence="7">
    <location>
        <begin position="115"/>
        <end position="134"/>
    </location>
</feature>
<dbReference type="InterPro" id="IPR011066">
    <property type="entry name" value="MscS_channel_C_sf"/>
</dbReference>
<evidence type="ECO:0000256" key="4">
    <source>
        <dbReference type="ARBA" id="ARBA00022692"/>
    </source>
</evidence>
<dbReference type="Pfam" id="PF21082">
    <property type="entry name" value="MS_channel_3rd"/>
    <property type="match status" value="1"/>
</dbReference>
<dbReference type="PANTHER" id="PTHR30460">
    <property type="entry name" value="MODERATE CONDUCTANCE MECHANOSENSITIVE CHANNEL YBIO"/>
    <property type="match status" value="1"/>
</dbReference>
<dbReference type="InterPro" id="IPR011014">
    <property type="entry name" value="MscS_channel_TM-2"/>
</dbReference>
<comment type="caution">
    <text evidence="11">The sequence shown here is derived from an EMBL/GenBank/DDBJ whole genome shotgun (WGS) entry which is preliminary data.</text>
</comment>
<feature type="transmembrane region" description="Helical" evidence="7">
    <location>
        <begin position="206"/>
        <end position="225"/>
    </location>
</feature>
<dbReference type="InterPro" id="IPR049278">
    <property type="entry name" value="MS_channel_C"/>
</dbReference>
<evidence type="ECO:0000259" key="10">
    <source>
        <dbReference type="Pfam" id="PF21088"/>
    </source>
</evidence>